<comment type="function">
    <text evidence="1">Hemocyanins are copper-containing oxygen carriers occurring freely dissolved in the hemolymph of many mollusks and arthropods.</text>
</comment>
<evidence type="ECO:0000256" key="3">
    <source>
        <dbReference type="ARBA" id="ARBA00022448"/>
    </source>
</evidence>
<dbReference type="Pfam" id="PF00372">
    <property type="entry name" value="Hemocyanin_M"/>
    <property type="match status" value="1"/>
</dbReference>
<dbReference type="SUPFAM" id="SSF48050">
    <property type="entry name" value="Hemocyanin, N-terminal domain"/>
    <property type="match status" value="1"/>
</dbReference>
<dbReference type="FunFam" id="2.60.40.1520:FF:000001">
    <property type="entry name" value="Hemocyanin subunit 2"/>
    <property type="match status" value="1"/>
</dbReference>
<keyword evidence="7" id="KW-0186">Copper</keyword>
<reference evidence="10" key="1">
    <citation type="submission" date="2016-11" db="EMBL/GenBank/DDBJ databases">
        <title>Venom-gland transcriptomics and venom proteomics of the black-back scorpion (Hadrurus spadix) reveal detectability challenges and an unexplored realm of animal toxin diversity.</title>
        <authorList>
            <person name="Rokyta D.R."/>
            <person name="Ward M.J."/>
        </authorList>
    </citation>
    <scope>NUCLEOTIDE SEQUENCE</scope>
    <source>
        <tissue evidence="10">Venom gland</tissue>
    </source>
</reference>
<dbReference type="InterPro" id="IPR037020">
    <property type="entry name" value="Hemocyanin_C_sf"/>
</dbReference>
<evidence type="ECO:0000256" key="7">
    <source>
        <dbReference type="ARBA" id="ARBA00023008"/>
    </source>
</evidence>
<dbReference type="InterPro" id="IPR036697">
    <property type="entry name" value="Hemocyanin_N_sf"/>
</dbReference>
<dbReference type="PROSITE" id="PS00210">
    <property type="entry name" value="HEMOCYANIN_2"/>
    <property type="match status" value="1"/>
</dbReference>
<evidence type="ECO:0000256" key="4">
    <source>
        <dbReference type="ARBA" id="ARBA00022525"/>
    </source>
</evidence>
<dbReference type="Pfam" id="PF03723">
    <property type="entry name" value="Hemocyanin_C"/>
    <property type="match status" value="1"/>
</dbReference>
<dbReference type="InterPro" id="IPR005204">
    <property type="entry name" value="Hemocyanin_N"/>
</dbReference>
<evidence type="ECO:0000256" key="2">
    <source>
        <dbReference type="ARBA" id="ARBA00004239"/>
    </source>
</evidence>
<feature type="domain" description="Tyrosinase copper-binding" evidence="9">
    <location>
        <begin position="360"/>
        <end position="371"/>
    </location>
</feature>
<evidence type="ECO:0000313" key="10">
    <source>
        <dbReference type="EMBL" id="JAV48121.1"/>
    </source>
</evidence>
<evidence type="ECO:0000256" key="6">
    <source>
        <dbReference type="ARBA" id="ARBA00022723"/>
    </source>
</evidence>
<name>A0A1W7RAD7_9SCOR</name>
<dbReference type="GO" id="GO:0005576">
    <property type="term" value="C:extracellular region"/>
    <property type="evidence" value="ECO:0007669"/>
    <property type="project" value="UniProtKB-SubCell"/>
</dbReference>
<dbReference type="SUPFAM" id="SSF81296">
    <property type="entry name" value="E set domains"/>
    <property type="match status" value="1"/>
</dbReference>
<dbReference type="PROSITE" id="PS00209">
    <property type="entry name" value="HEMOCYANIN_1"/>
    <property type="match status" value="1"/>
</dbReference>
<dbReference type="InterPro" id="IPR005203">
    <property type="entry name" value="Hemocyanin_C"/>
</dbReference>
<dbReference type="GO" id="GO:0016491">
    <property type="term" value="F:oxidoreductase activity"/>
    <property type="evidence" value="ECO:0007669"/>
    <property type="project" value="InterPro"/>
</dbReference>
<sequence length="639" mass="73508">MAAKDLEKRILPLFEFAPLETKEKFSLFAEKKGRHLGILGRGQLFSCFHRDHLEEATEFYEMLIGAGTFDEFLDICHQARDFLNEGLYVYAVSVAILHRDDCKGITLPPIQEIFPDKFVNIETLSSASSKILDHLAGTNKGEIIVDWILPFEHGHVQDPESRLFYYREDVGLNAHHWHWHLVYPATWNAETTGKQKNRKGELFYYMHQQMCARYDCERLSNDLPRMVPFHNFHEPLDGYSSHLHSSINGLPYASRPAGLSLRDLKEVSVLDLERWRDRILSAIHLGYVTKENGEEITLTEAFGIDILGDLVESSYESVNKEFYGSLHNWGHVMMAAIQDPKGKYQTNPGVMSDTATSLRDPIFYRWHRFIDNIFQEYKKSLEPYNKHHLGFTGIEIKSVSLETQHHRLFDIHTGFTTSLLDISSAYPMGADVPIKVRWPHLTHEPFTYKIHVVNQTARTRRATVRIFLAPVYDELGNKLTPNQLRRLMIEMDKFEAKVAPGSTAIKRESVDSSVTLSYETTFDKLLRGEILNAKSNEYCSCGWPEHLLIPKGNEKGMEFHLFVMLTDWLDDVVGDSKKEGTCIDAVSYCGAKDDLYPDRRAMGFPFDRRIDAENIEEWLLPNMSDTIITITHTNSLSKH</sequence>
<dbReference type="InterPro" id="IPR000896">
    <property type="entry name" value="Hemocyanin/hexamerin_mid_dom"/>
</dbReference>
<evidence type="ECO:0000256" key="8">
    <source>
        <dbReference type="ARBA" id="ARBA00023157"/>
    </source>
</evidence>
<proteinExistence type="predicted"/>
<dbReference type="InterPro" id="IPR002227">
    <property type="entry name" value="Tyrosinase_Cu-bd"/>
</dbReference>
<dbReference type="Pfam" id="PF03722">
    <property type="entry name" value="Hemocyanin_N"/>
    <property type="match status" value="1"/>
</dbReference>
<dbReference type="Gene3D" id="1.20.1370.10">
    <property type="entry name" value="Hemocyanin, N-terminal domain"/>
    <property type="match status" value="1"/>
</dbReference>
<keyword evidence="4" id="KW-0964">Secreted</keyword>
<keyword evidence="5" id="KW-0561">Oxygen transport</keyword>
<keyword evidence="6" id="KW-0479">Metal-binding</keyword>
<dbReference type="Gene3D" id="2.60.40.1520">
    <property type="entry name" value="Hemocyanin, C-terminal domain"/>
    <property type="match status" value="1"/>
</dbReference>
<dbReference type="Gene3D" id="1.10.1280.10">
    <property type="entry name" value="Di-copper center containing domain from catechol oxidase"/>
    <property type="match status" value="1"/>
</dbReference>
<protein>
    <submittedName>
        <fullName evidence="10">Hemocyanin subunit 3c</fullName>
    </submittedName>
</protein>
<keyword evidence="3" id="KW-0813">Transport</keyword>
<dbReference type="PRINTS" id="PR00187">
    <property type="entry name" value="HAEMOCYANIN"/>
</dbReference>
<dbReference type="InterPro" id="IPR013788">
    <property type="entry name" value="Hemocyanin/hexamerin"/>
</dbReference>
<comment type="subcellular location">
    <subcellularLocation>
        <location evidence="2">Secreted</location>
        <location evidence="2">Extracellular space</location>
    </subcellularLocation>
</comment>
<evidence type="ECO:0000259" key="9">
    <source>
        <dbReference type="PROSITE" id="PS00498"/>
    </source>
</evidence>
<dbReference type="PANTHER" id="PTHR11511">
    <property type="entry name" value="LARVAL STORAGE PROTEIN/PHENOLOXIDASE"/>
    <property type="match status" value="1"/>
</dbReference>
<dbReference type="EMBL" id="GFAH01000268">
    <property type="protein sequence ID" value="JAV48121.1"/>
    <property type="molecule type" value="Transcribed_RNA"/>
</dbReference>
<keyword evidence="8" id="KW-1015">Disulfide bond</keyword>
<dbReference type="InterPro" id="IPR014756">
    <property type="entry name" value="Ig_E-set"/>
</dbReference>
<dbReference type="GO" id="GO:0046872">
    <property type="term" value="F:metal ion binding"/>
    <property type="evidence" value="ECO:0007669"/>
    <property type="project" value="UniProtKB-KW"/>
</dbReference>
<organism evidence="10">
    <name type="scientific">Hadrurus spadix</name>
    <dbReference type="NCBI Taxonomy" id="141984"/>
    <lineage>
        <taxon>Eukaryota</taxon>
        <taxon>Metazoa</taxon>
        <taxon>Ecdysozoa</taxon>
        <taxon>Arthropoda</taxon>
        <taxon>Chelicerata</taxon>
        <taxon>Arachnida</taxon>
        <taxon>Scorpiones</taxon>
        <taxon>Iurida</taxon>
        <taxon>Iuroidea</taxon>
        <taxon>Hadrurus</taxon>
    </lineage>
</organism>
<dbReference type="FunFam" id="1.10.1280.10:FF:000004">
    <property type="entry name" value="Hemocyanin subunit 2"/>
    <property type="match status" value="1"/>
</dbReference>
<dbReference type="PANTHER" id="PTHR11511:SF4">
    <property type="entry name" value="PHENOLOXIDASE 2-RELATED"/>
    <property type="match status" value="1"/>
</dbReference>
<dbReference type="GO" id="GO:0005344">
    <property type="term" value="F:oxygen carrier activity"/>
    <property type="evidence" value="ECO:0007669"/>
    <property type="project" value="UniProtKB-KW"/>
</dbReference>
<accession>A0A1W7RAD7</accession>
<evidence type="ECO:0000256" key="5">
    <source>
        <dbReference type="ARBA" id="ARBA00022621"/>
    </source>
</evidence>
<evidence type="ECO:0000256" key="1">
    <source>
        <dbReference type="ARBA" id="ARBA00002958"/>
    </source>
</evidence>
<dbReference type="AlphaFoldDB" id="A0A1W7RAD7"/>
<dbReference type="InterPro" id="IPR008922">
    <property type="entry name" value="Di-copper_centre_dom_sf"/>
</dbReference>
<dbReference type="PROSITE" id="PS00498">
    <property type="entry name" value="TYROSINASE_2"/>
    <property type="match status" value="1"/>
</dbReference>
<dbReference type="SUPFAM" id="SSF48056">
    <property type="entry name" value="Di-copper centre-containing domain"/>
    <property type="match status" value="1"/>
</dbReference>